<accession>A0A1X6NIJ6</accession>
<evidence type="ECO:0000256" key="1">
    <source>
        <dbReference type="SAM" id="MobiDB-lite"/>
    </source>
</evidence>
<feature type="compositionally biased region" description="Low complexity" evidence="1">
    <location>
        <begin position="35"/>
        <end position="50"/>
    </location>
</feature>
<dbReference type="AlphaFoldDB" id="A0A1X6NIJ6"/>
<sequence length="120" mass="13448">MPTRARCSPPTSPPPRRWAGTLPSRPTSWPPALRPKPTSSSPSPRRSSPSTRRRRCSRCSSRLARPWAPPPSWRRRPRRGMRASTTCRQLGRASGCSGGWPWTPSPCRTSATWRGRATFT</sequence>
<organism evidence="2 3">
    <name type="scientific">Porphyra umbilicalis</name>
    <name type="common">Purple laver</name>
    <name type="synonym">Red alga</name>
    <dbReference type="NCBI Taxonomy" id="2786"/>
    <lineage>
        <taxon>Eukaryota</taxon>
        <taxon>Rhodophyta</taxon>
        <taxon>Bangiophyceae</taxon>
        <taxon>Bangiales</taxon>
        <taxon>Bangiaceae</taxon>
        <taxon>Porphyra</taxon>
    </lineage>
</organism>
<dbReference type="Proteomes" id="UP000218209">
    <property type="component" value="Unassembled WGS sequence"/>
</dbReference>
<evidence type="ECO:0000313" key="3">
    <source>
        <dbReference type="Proteomes" id="UP000218209"/>
    </source>
</evidence>
<reference evidence="2 3" key="1">
    <citation type="submission" date="2017-03" db="EMBL/GenBank/DDBJ databases">
        <title>WGS assembly of Porphyra umbilicalis.</title>
        <authorList>
            <person name="Brawley S.H."/>
            <person name="Blouin N.A."/>
            <person name="Ficko-Blean E."/>
            <person name="Wheeler G.L."/>
            <person name="Lohr M."/>
            <person name="Goodson H.V."/>
            <person name="Jenkins J.W."/>
            <person name="Blaby-Haas C.E."/>
            <person name="Helliwell K.E."/>
            <person name="Chan C."/>
            <person name="Marriage T."/>
            <person name="Bhattacharya D."/>
            <person name="Klein A.S."/>
            <person name="Badis Y."/>
            <person name="Brodie J."/>
            <person name="Cao Y."/>
            <person name="Collen J."/>
            <person name="Dittami S.M."/>
            <person name="Gachon C.M."/>
            <person name="Green B.R."/>
            <person name="Karpowicz S."/>
            <person name="Kim J.W."/>
            <person name="Kudahl U."/>
            <person name="Lin S."/>
            <person name="Michel G."/>
            <person name="Mittag M."/>
            <person name="Olson B.J."/>
            <person name="Pangilinan J."/>
            <person name="Peng Y."/>
            <person name="Qiu H."/>
            <person name="Shu S."/>
            <person name="Singer J.T."/>
            <person name="Smith A.G."/>
            <person name="Sprecher B.N."/>
            <person name="Wagner V."/>
            <person name="Wang W."/>
            <person name="Wang Z.-Y."/>
            <person name="Yan J."/>
            <person name="Yarish C."/>
            <person name="Zoeuner-Riek S."/>
            <person name="Zhuang Y."/>
            <person name="Zou Y."/>
            <person name="Lindquist E.A."/>
            <person name="Grimwood J."/>
            <person name="Barry K."/>
            <person name="Rokhsar D.S."/>
            <person name="Schmutz J."/>
            <person name="Stiller J.W."/>
            <person name="Grossman A.R."/>
            <person name="Prochnik S.E."/>
        </authorList>
    </citation>
    <scope>NUCLEOTIDE SEQUENCE [LARGE SCALE GENOMIC DNA]</scope>
    <source>
        <strain evidence="2">4086291</strain>
    </source>
</reference>
<feature type="region of interest" description="Disordered" evidence="1">
    <location>
        <begin position="1"/>
        <end position="101"/>
    </location>
</feature>
<proteinExistence type="predicted"/>
<protein>
    <submittedName>
        <fullName evidence="2">Uncharacterized protein</fullName>
    </submittedName>
</protein>
<gene>
    <name evidence="2" type="ORF">BU14_2938s0001</name>
</gene>
<name>A0A1X6NIJ6_PORUM</name>
<evidence type="ECO:0000313" key="2">
    <source>
        <dbReference type="EMBL" id="OSX68360.1"/>
    </source>
</evidence>
<dbReference type="EMBL" id="KV920666">
    <property type="protein sequence ID" value="OSX68360.1"/>
    <property type="molecule type" value="Genomic_DNA"/>
</dbReference>
<keyword evidence="3" id="KW-1185">Reference proteome</keyword>